<dbReference type="PANTHER" id="PTHR43065:SF10">
    <property type="entry name" value="PEROXIDE STRESS-ACTIVATED HISTIDINE KINASE MAK3"/>
    <property type="match status" value="1"/>
</dbReference>
<sequence length="364" mass="41679">MNDYVDQNEEDDFFATPINTELITSLPREVLSEISKNLFDLIIICDEKKRIIFISDSVKYQLNYRKEEIIGHFFFDFIPRSDKKNLYNKFDNNYSGQQKFYFRLKSKMDKYILFESNVVQIMDEEEGNKIVAVSKNITDKKIAEEMMIRSEKMSVAGQLAAGIAHEIRNPLTSIKGFLQLMQAGVEGKEAYHKIMTEEIEKIEAITTELLFISKPMTDEKTMVDVKSMIEDVVVLLQTQASLYGITISVNSFSNKEIYCDRSQIKQVLINLIKNAIEAMEDNGYIWVDVSYTYATCAIKVIDEGPGIPHQMIEKLKEPFFTTKKNGTGLGLMICNQIIENHQGVLNISGNKDKGSTFEIILPIM</sequence>
<dbReference type="PRINTS" id="PR00344">
    <property type="entry name" value="BCTRLSENSOR"/>
</dbReference>
<keyword evidence="8" id="KW-0749">Sporulation</keyword>
<dbReference type="SUPFAM" id="SSF47384">
    <property type="entry name" value="Homodimeric domain of signal transducing histidine kinase"/>
    <property type="match status" value="1"/>
</dbReference>
<dbReference type="EC" id="2.7.13.3" evidence="2"/>
<dbReference type="CDD" id="cd00082">
    <property type="entry name" value="HisKA"/>
    <property type="match status" value="1"/>
</dbReference>
<feature type="domain" description="PAS" evidence="11">
    <location>
        <begin position="27"/>
        <end position="97"/>
    </location>
</feature>
<organism evidence="12 13">
    <name type="scientific">Saliterribacillus persicus</name>
    <dbReference type="NCBI Taxonomy" id="930114"/>
    <lineage>
        <taxon>Bacteria</taxon>
        <taxon>Bacillati</taxon>
        <taxon>Bacillota</taxon>
        <taxon>Bacilli</taxon>
        <taxon>Bacillales</taxon>
        <taxon>Bacillaceae</taxon>
        <taxon>Saliterribacillus</taxon>
    </lineage>
</organism>
<dbReference type="InterPro" id="IPR036890">
    <property type="entry name" value="HATPase_C_sf"/>
</dbReference>
<dbReference type="Proteomes" id="UP000252585">
    <property type="component" value="Unassembled WGS sequence"/>
</dbReference>
<accession>A0A368XU99</accession>
<evidence type="ECO:0000256" key="7">
    <source>
        <dbReference type="ARBA" id="ARBA00022840"/>
    </source>
</evidence>
<dbReference type="Gene3D" id="3.30.565.10">
    <property type="entry name" value="Histidine kinase-like ATPase, C-terminal domain"/>
    <property type="match status" value="1"/>
</dbReference>
<evidence type="ECO:0000256" key="3">
    <source>
        <dbReference type="ARBA" id="ARBA00022553"/>
    </source>
</evidence>
<reference evidence="12 13" key="1">
    <citation type="submission" date="2018-07" db="EMBL/GenBank/DDBJ databases">
        <title>Genomic Encyclopedia of Type Strains, Phase IV (KMG-IV): sequencing the most valuable type-strain genomes for metagenomic binning, comparative biology and taxonomic classification.</title>
        <authorList>
            <person name="Goeker M."/>
        </authorList>
    </citation>
    <scope>NUCLEOTIDE SEQUENCE [LARGE SCALE GENOMIC DNA]</scope>
    <source>
        <strain evidence="12 13">DSM 27696</strain>
    </source>
</reference>
<evidence type="ECO:0000256" key="8">
    <source>
        <dbReference type="ARBA" id="ARBA00022969"/>
    </source>
</evidence>
<dbReference type="FunFam" id="1.10.287.130:FF:000040">
    <property type="entry name" value="PAS domain-containing sensor histidine kinase"/>
    <property type="match status" value="1"/>
</dbReference>
<gene>
    <name evidence="12" type="ORF">DFR57_1065</name>
</gene>
<keyword evidence="7" id="KW-0067">ATP-binding</keyword>
<dbReference type="SMART" id="SM00388">
    <property type="entry name" value="HisKA"/>
    <property type="match status" value="1"/>
</dbReference>
<dbReference type="PROSITE" id="PS50109">
    <property type="entry name" value="HIS_KIN"/>
    <property type="match status" value="1"/>
</dbReference>
<dbReference type="SMART" id="SM00091">
    <property type="entry name" value="PAS"/>
    <property type="match status" value="1"/>
</dbReference>
<dbReference type="GO" id="GO:0030435">
    <property type="term" value="P:sporulation resulting in formation of a cellular spore"/>
    <property type="evidence" value="ECO:0007669"/>
    <property type="project" value="UniProtKB-KW"/>
</dbReference>
<dbReference type="InterPro" id="IPR003661">
    <property type="entry name" value="HisK_dim/P_dom"/>
</dbReference>
<dbReference type="NCBIfam" id="TIGR00229">
    <property type="entry name" value="sensory_box"/>
    <property type="match status" value="1"/>
</dbReference>
<dbReference type="AlphaFoldDB" id="A0A368XU99"/>
<evidence type="ECO:0000256" key="9">
    <source>
        <dbReference type="ARBA" id="ARBA00023012"/>
    </source>
</evidence>
<dbReference type="SUPFAM" id="SSF55874">
    <property type="entry name" value="ATPase domain of HSP90 chaperone/DNA topoisomerase II/histidine kinase"/>
    <property type="match status" value="1"/>
</dbReference>
<evidence type="ECO:0000313" key="12">
    <source>
        <dbReference type="EMBL" id="RCW70608.1"/>
    </source>
</evidence>
<name>A0A368XU99_9BACI</name>
<dbReference type="EMBL" id="QPJJ01000006">
    <property type="protein sequence ID" value="RCW70608.1"/>
    <property type="molecule type" value="Genomic_DNA"/>
</dbReference>
<keyword evidence="4" id="KW-0808">Transferase</keyword>
<keyword evidence="13" id="KW-1185">Reference proteome</keyword>
<dbReference type="Pfam" id="PF13426">
    <property type="entry name" value="PAS_9"/>
    <property type="match status" value="1"/>
</dbReference>
<dbReference type="Pfam" id="PF00512">
    <property type="entry name" value="HisKA"/>
    <property type="match status" value="1"/>
</dbReference>
<dbReference type="Pfam" id="PF02518">
    <property type="entry name" value="HATPase_c"/>
    <property type="match status" value="1"/>
</dbReference>
<dbReference type="PANTHER" id="PTHR43065">
    <property type="entry name" value="SENSOR HISTIDINE KINASE"/>
    <property type="match status" value="1"/>
</dbReference>
<evidence type="ECO:0000259" key="10">
    <source>
        <dbReference type="PROSITE" id="PS50109"/>
    </source>
</evidence>
<feature type="domain" description="Histidine kinase" evidence="10">
    <location>
        <begin position="162"/>
        <end position="364"/>
    </location>
</feature>
<evidence type="ECO:0000259" key="11">
    <source>
        <dbReference type="PROSITE" id="PS50112"/>
    </source>
</evidence>
<dbReference type="InterPro" id="IPR004358">
    <property type="entry name" value="Sig_transdc_His_kin-like_C"/>
</dbReference>
<evidence type="ECO:0000256" key="2">
    <source>
        <dbReference type="ARBA" id="ARBA00012438"/>
    </source>
</evidence>
<evidence type="ECO:0000256" key="6">
    <source>
        <dbReference type="ARBA" id="ARBA00022777"/>
    </source>
</evidence>
<dbReference type="InterPro" id="IPR005467">
    <property type="entry name" value="His_kinase_dom"/>
</dbReference>
<dbReference type="InterPro" id="IPR000014">
    <property type="entry name" value="PAS"/>
</dbReference>
<dbReference type="InterPro" id="IPR003594">
    <property type="entry name" value="HATPase_dom"/>
</dbReference>
<dbReference type="RefSeq" id="WP_114352609.1">
    <property type="nucleotide sequence ID" value="NZ_QPJJ01000006.1"/>
</dbReference>
<protein>
    <recommendedName>
        <fullName evidence="2">histidine kinase</fullName>
        <ecNumber evidence="2">2.7.13.3</ecNumber>
    </recommendedName>
</protein>
<evidence type="ECO:0000256" key="5">
    <source>
        <dbReference type="ARBA" id="ARBA00022741"/>
    </source>
</evidence>
<dbReference type="SUPFAM" id="SSF55785">
    <property type="entry name" value="PYP-like sensor domain (PAS domain)"/>
    <property type="match status" value="1"/>
</dbReference>
<keyword evidence="6 12" id="KW-0418">Kinase</keyword>
<dbReference type="CDD" id="cd00130">
    <property type="entry name" value="PAS"/>
    <property type="match status" value="1"/>
</dbReference>
<dbReference type="InterPro" id="IPR035965">
    <property type="entry name" value="PAS-like_dom_sf"/>
</dbReference>
<comment type="caution">
    <text evidence="12">The sequence shown here is derived from an EMBL/GenBank/DDBJ whole genome shotgun (WGS) entry which is preliminary data.</text>
</comment>
<dbReference type="Gene3D" id="3.30.450.20">
    <property type="entry name" value="PAS domain"/>
    <property type="match status" value="1"/>
</dbReference>
<keyword evidence="9" id="KW-0902">Two-component regulatory system</keyword>
<dbReference type="GO" id="GO:0005524">
    <property type="term" value="F:ATP binding"/>
    <property type="evidence" value="ECO:0007669"/>
    <property type="project" value="UniProtKB-KW"/>
</dbReference>
<dbReference type="PROSITE" id="PS50112">
    <property type="entry name" value="PAS"/>
    <property type="match status" value="1"/>
</dbReference>
<dbReference type="OrthoDB" id="9815750at2"/>
<evidence type="ECO:0000256" key="1">
    <source>
        <dbReference type="ARBA" id="ARBA00000085"/>
    </source>
</evidence>
<dbReference type="SMART" id="SM00387">
    <property type="entry name" value="HATPase_c"/>
    <property type="match status" value="1"/>
</dbReference>
<dbReference type="Gene3D" id="1.10.287.130">
    <property type="match status" value="1"/>
</dbReference>
<keyword evidence="3" id="KW-0597">Phosphoprotein</keyword>
<evidence type="ECO:0000313" key="13">
    <source>
        <dbReference type="Proteomes" id="UP000252585"/>
    </source>
</evidence>
<dbReference type="GO" id="GO:0000155">
    <property type="term" value="F:phosphorelay sensor kinase activity"/>
    <property type="evidence" value="ECO:0007669"/>
    <property type="project" value="InterPro"/>
</dbReference>
<comment type="catalytic activity">
    <reaction evidence="1">
        <text>ATP + protein L-histidine = ADP + protein N-phospho-L-histidine.</text>
        <dbReference type="EC" id="2.7.13.3"/>
    </reaction>
</comment>
<evidence type="ECO:0000256" key="4">
    <source>
        <dbReference type="ARBA" id="ARBA00022679"/>
    </source>
</evidence>
<keyword evidence="5" id="KW-0547">Nucleotide-binding</keyword>
<proteinExistence type="predicted"/>
<dbReference type="InterPro" id="IPR036097">
    <property type="entry name" value="HisK_dim/P_sf"/>
</dbReference>